<keyword evidence="3" id="KW-0547">Nucleotide-binding</keyword>
<dbReference type="GO" id="GO:0009443">
    <property type="term" value="P:pyridoxal 5'-phosphate salvage"/>
    <property type="evidence" value="ECO:0007669"/>
    <property type="project" value="InterPro"/>
</dbReference>
<dbReference type="EC" id="2.7.1.35" evidence="1"/>
<accession>A0A0R1QEK8</accession>
<dbReference type="InterPro" id="IPR004625">
    <property type="entry name" value="PyrdxlKinase"/>
</dbReference>
<evidence type="ECO:0000256" key="2">
    <source>
        <dbReference type="ARBA" id="ARBA00022679"/>
    </source>
</evidence>
<evidence type="ECO:0000256" key="3">
    <source>
        <dbReference type="ARBA" id="ARBA00022741"/>
    </source>
</evidence>
<feature type="domain" description="Pyridoxamine kinase/Phosphomethylpyrimidine kinase" evidence="6">
    <location>
        <begin position="62"/>
        <end position="251"/>
    </location>
</feature>
<evidence type="ECO:0000256" key="5">
    <source>
        <dbReference type="ARBA" id="ARBA00022840"/>
    </source>
</evidence>
<evidence type="ECO:0000256" key="4">
    <source>
        <dbReference type="ARBA" id="ARBA00022777"/>
    </source>
</evidence>
<keyword evidence="5" id="KW-0067">ATP-binding</keyword>
<evidence type="ECO:0000256" key="1">
    <source>
        <dbReference type="ARBA" id="ARBA00012104"/>
    </source>
</evidence>
<dbReference type="RefSeq" id="WP_056964968.1">
    <property type="nucleotide sequence ID" value="NZ_AZEU01000295.1"/>
</dbReference>
<comment type="caution">
    <text evidence="7">The sequence shown here is derived from an EMBL/GenBank/DDBJ whole genome shotgun (WGS) entry which is preliminary data.</text>
</comment>
<evidence type="ECO:0000259" key="6">
    <source>
        <dbReference type="Pfam" id="PF08543"/>
    </source>
</evidence>
<keyword evidence="4 7" id="KW-0418">Kinase</keyword>
<dbReference type="GO" id="GO:0005829">
    <property type="term" value="C:cytosol"/>
    <property type="evidence" value="ECO:0007669"/>
    <property type="project" value="TreeGrafter"/>
</dbReference>
<evidence type="ECO:0000313" key="7">
    <source>
        <dbReference type="EMBL" id="KRL39419.1"/>
    </source>
</evidence>
<dbReference type="GO" id="GO:0008478">
    <property type="term" value="F:pyridoxal kinase activity"/>
    <property type="evidence" value="ECO:0007669"/>
    <property type="project" value="UniProtKB-EC"/>
</dbReference>
<dbReference type="SUPFAM" id="SSF53613">
    <property type="entry name" value="Ribokinase-like"/>
    <property type="match status" value="1"/>
</dbReference>
<dbReference type="InterPro" id="IPR013749">
    <property type="entry name" value="PM/HMP-P_kinase-1"/>
</dbReference>
<evidence type="ECO:0000313" key="8">
    <source>
        <dbReference type="Proteomes" id="UP000051790"/>
    </source>
</evidence>
<dbReference type="Proteomes" id="UP000051790">
    <property type="component" value="Unassembled WGS sequence"/>
</dbReference>
<dbReference type="AlphaFoldDB" id="A0A0R1QEK8"/>
<dbReference type="PANTHER" id="PTHR10534:SF2">
    <property type="entry name" value="PYRIDOXAL KINASE"/>
    <property type="match status" value="1"/>
</dbReference>
<dbReference type="InterPro" id="IPR029056">
    <property type="entry name" value="Ribokinase-like"/>
</dbReference>
<keyword evidence="8" id="KW-1185">Reference proteome</keyword>
<reference evidence="7 8" key="1">
    <citation type="journal article" date="2015" name="Genome Announc.">
        <title>Expanding the biotechnology potential of lactobacilli through comparative genomics of 213 strains and associated genera.</title>
        <authorList>
            <person name="Sun Z."/>
            <person name="Harris H.M."/>
            <person name="McCann A."/>
            <person name="Guo C."/>
            <person name="Argimon S."/>
            <person name="Zhang W."/>
            <person name="Yang X."/>
            <person name="Jeffery I.B."/>
            <person name="Cooney J.C."/>
            <person name="Kagawa T.F."/>
            <person name="Liu W."/>
            <person name="Song Y."/>
            <person name="Salvetti E."/>
            <person name="Wrobel A."/>
            <person name="Rasinkangas P."/>
            <person name="Parkhill J."/>
            <person name="Rea M.C."/>
            <person name="O'Sullivan O."/>
            <person name="Ritari J."/>
            <person name="Douillard F.P."/>
            <person name="Paul Ross R."/>
            <person name="Yang R."/>
            <person name="Briner A.E."/>
            <person name="Felis G.E."/>
            <person name="de Vos W.M."/>
            <person name="Barrangou R."/>
            <person name="Klaenhammer T.R."/>
            <person name="Caufield P.W."/>
            <person name="Cui Y."/>
            <person name="Zhang H."/>
            <person name="O'Toole P.W."/>
        </authorList>
    </citation>
    <scope>NUCLEOTIDE SEQUENCE [LARGE SCALE GENOMIC DNA]</scope>
    <source>
        <strain evidence="7 8">DSM 13343</strain>
    </source>
</reference>
<dbReference type="Gene3D" id="3.40.1190.20">
    <property type="match status" value="1"/>
</dbReference>
<dbReference type="PATRIC" id="fig|1423769.4.peg.2726"/>
<sequence>MQAKVVISQDLSGVGQVSMGVALPLIAALGHDPLALPTALLSAHTGFANNTYFDLSAQMPEILAHWQTLDLDPQAILLGYLGPKALKVWQTWLPKFKTVPLVVIDPVMGDNGQLYRGFDQNYVDAMQALITQANVITPNPTEAQLLLGESPNADALTPQVASQLAERLAQRFAVQVVLTGVNLTNNRVGVVVVDGQQTHLWQTQRLSGHYFGTGDIFSAVLCGTLLRGLSLVQASQLAMQFESRVIISTLATKADPKFGVTYTTELPWLLQTLSELI</sequence>
<dbReference type="GO" id="GO:0005524">
    <property type="term" value="F:ATP binding"/>
    <property type="evidence" value="ECO:0007669"/>
    <property type="project" value="UniProtKB-KW"/>
</dbReference>
<organism evidence="7 8">
    <name type="scientific">Lacticaseibacillus manihotivorans DSM 13343 = JCM 12514</name>
    <dbReference type="NCBI Taxonomy" id="1423769"/>
    <lineage>
        <taxon>Bacteria</taxon>
        <taxon>Bacillati</taxon>
        <taxon>Bacillota</taxon>
        <taxon>Bacilli</taxon>
        <taxon>Lactobacillales</taxon>
        <taxon>Lactobacillaceae</taxon>
        <taxon>Lacticaseibacillus</taxon>
    </lineage>
</organism>
<proteinExistence type="predicted"/>
<dbReference type="Pfam" id="PF08543">
    <property type="entry name" value="Phos_pyr_kin"/>
    <property type="match status" value="1"/>
</dbReference>
<name>A0A0R1QEK8_9LACO</name>
<dbReference type="NCBIfam" id="NF005491">
    <property type="entry name" value="PRK07105.1"/>
    <property type="match status" value="1"/>
</dbReference>
<protein>
    <recommendedName>
        <fullName evidence="1">pyridoxal kinase</fullName>
        <ecNumber evidence="1">2.7.1.35</ecNumber>
    </recommendedName>
</protein>
<keyword evidence="2" id="KW-0808">Transferase</keyword>
<dbReference type="EMBL" id="AZEU01000295">
    <property type="protein sequence ID" value="KRL39419.1"/>
    <property type="molecule type" value="Genomic_DNA"/>
</dbReference>
<dbReference type="OrthoDB" id="9800808at2"/>
<gene>
    <name evidence="7" type="ORF">FD01_GL002524</name>
</gene>
<dbReference type="PANTHER" id="PTHR10534">
    <property type="entry name" value="PYRIDOXAL KINASE"/>
    <property type="match status" value="1"/>
</dbReference>